<dbReference type="SUPFAM" id="SSF54236">
    <property type="entry name" value="Ubiquitin-like"/>
    <property type="match status" value="1"/>
</dbReference>
<evidence type="ECO:0000313" key="3">
    <source>
        <dbReference type="Proteomes" id="UP001438707"/>
    </source>
</evidence>
<dbReference type="PROSITE" id="PS50053">
    <property type="entry name" value="UBIQUITIN_2"/>
    <property type="match status" value="1"/>
</dbReference>
<reference evidence="2 3" key="1">
    <citation type="journal article" date="2024" name="Nat. Commun.">
        <title>Phylogenomics reveals the evolutionary origins of lichenization in chlorophyte algae.</title>
        <authorList>
            <person name="Puginier C."/>
            <person name="Libourel C."/>
            <person name="Otte J."/>
            <person name="Skaloud P."/>
            <person name="Haon M."/>
            <person name="Grisel S."/>
            <person name="Petersen M."/>
            <person name="Berrin J.G."/>
            <person name="Delaux P.M."/>
            <person name="Dal Grande F."/>
            <person name="Keller J."/>
        </authorList>
    </citation>
    <scope>NUCLEOTIDE SEQUENCE [LARGE SCALE GENOMIC DNA]</scope>
    <source>
        <strain evidence="2 3">SAG 2145</strain>
    </source>
</reference>
<dbReference type="Proteomes" id="UP001438707">
    <property type="component" value="Unassembled WGS sequence"/>
</dbReference>
<protein>
    <recommendedName>
        <fullName evidence="1">Ubiquitin-like domain-containing protein</fullName>
    </recommendedName>
</protein>
<feature type="domain" description="Ubiquitin-like" evidence="1">
    <location>
        <begin position="29"/>
        <end position="85"/>
    </location>
</feature>
<dbReference type="InterPro" id="IPR029071">
    <property type="entry name" value="Ubiquitin-like_domsf"/>
</dbReference>
<dbReference type="EMBL" id="JALJOS010000048">
    <property type="protein sequence ID" value="KAK9819344.1"/>
    <property type="molecule type" value="Genomic_DNA"/>
</dbReference>
<name>A0AAW1QD83_9CHLO</name>
<dbReference type="Gene3D" id="3.10.20.90">
    <property type="entry name" value="Phosphatidylinositol 3-kinase Catalytic Subunit, Chain A, domain 1"/>
    <property type="match status" value="1"/>
</dbReference>
<dbReference type="InterPro" id="IPR000626">
    <property type="entry name" value="Ubiquitin-like_dom"/>
</dbReference>
<accession>A0AAW1QD83</accession>
<organism evidence="2 3">
    <name type="scientific">Apatococcus lobatus</name>
    <dbReference type="NCBI Taxonomy" id="904363"/>
    <lineage>
        <taxon>Eukaryota</taxon>
        <taxon>Viridiplantae</taxon>
        <taxon>Chlorophyta</taxon>
        <taxon>core chlorophytes</taxon>
        <taxon>Trebouxiophyceae</taxon>
        <taxon>Chlorellales</taxon>
        <taxon>Chlorellaceae</taxon>
        <taxon>Apatococcus</taxon>
    </lineage>
</organism>
<proteinExistence type="predicted"/>
<comment type="caution">
    <text evidence="2">The sequence shown here is derived from an EMBL/GenBank/DDBJ whole genome shotgun (WGS) entry which is preliminary data.</text>
</comment>
<evidence type="ECO:0000313" key="2">
    <source>
        <dbReference type="EMBL" id="KAK9819344.1"/>
    </source>
</evidence>
<dbReference type="AlphaFoldDB" id="A0AAW1QD83"/>
<keyword evidence="3" id="KW-1185">Reference proteome</keyword>
<sequence length="88" mass="9810">MVRVITPDREGYEKLNGGLLMVEVGSLAETVGRFKTRLTGVLELPVNKQKITREGVGVMKDDNTLAHYNVSSDVQLLLDVRERAGRKK</sequence>
<gene>
    <name evidence="2" type="ORF">WJX74_008762</name>
</gene>
<evidence type="ECO:0000259" key="1">
    <source>
        <dbReference type="PROSITE" id="PS50053"/>
    </source>
</evidence>